<proteinExistence type="inferred from homology"/>
<dbReference type="InterPro" id="IPR000863">
    <property type="entry name" value="Sulfotransferase_dom"/>
</dbReference>
<sequence length="286" mass="33418">MTTVKLTDKSGCSLTVIELDGKFYPAFPVDNLKNYRTLPLTDDDVILCAYPKSGTHWLWEVAMMLRQGKAETIPFKKSLQMVEFNSIANMAEYPPPRVFNTHVLYEDLPSEAHARRSRLVLVYRNPKDVAVSLYNHHRKLSQYYEYEGTFADWLEMFLDGRVDYGSWFDYVKSWEKVFYSDAPNPVHLIKYEDMKENPVSEIKRLAEFLGVTPDPELIKKIADKCEFSKMAEDKKPHQEHTEIMFRKGVVGDWKNTFTVAQSEAFDAILKERMKDCKLKLQVRYTL</sequence>
<dbReference type="Proteomes" id="UP001374579">
    <property type="component" value="Unassembled WGS sequence"/>
</dbReference>
<comment type="similarity">
    <text evidence="1">Belongs to the sulfotransferase 1 family.</text>
</comment>
<dbReference type="Pfam" id="PF00685">
    <property type="entry name" value="Sulfotransfer_1"/>
    <property type="match status" value="1"/>
</dbReference>
<evidence type="ECO:0000256" key="2">
    <source>
        <dbReference type="ARBA" id="ARBA00022679"/>
    </source>
</evidence>
<dbReference type="GO" id="GO:0008146">
    <property type="term" value="F:sulfotransferase activity"/>
    <property type="evidence" value="ECO:0007669"/>
    <property type="project" value="InterPro"/>
</dbReference>
<keyword evidence="2" id="KW-0808">Transferase</keyword>
<evidence type="ECO:0000259" key="3">
    <source>
        <dbReference type="Pfam" id="PF00685"/>
    </source>
</evidence>
<reference evidence="4 5" key="1">
    <citation type="submission" date="2024-02" db="EMBL/GenBank/DDBJ databases">
        <title>Chromosome-scale genome assembly of the rough periwinkle Littorina saxatilis.</title>
        <authorList>
            <person name="De Jode A."/>
            <person name="Faria R."/>
            <person name="Formenti G."/>
            <person name="Sims Y."/>
            <person name="Smith T.P."/>
            <person name="Tracey A."/>
            <person name="Wood J.M.D."/>
            <person name="Zagrodzka Z.B."/>
            <person name="Johannesson K."/>
            <person name="Butlin R.K."/>
            <person name="Leder E.H."/>
        </authorList>
    </citation>
    <scope>NUCLEOTIDE SEQUENCE [LARGE SCALE GENOMIC DNA]</scope>
    <source>
        <strain evidence="4">Snail1</strain>
        <tissue evidence="4">Muscle</tissue>
    </source>
</reference>
<evidence type="ECO:0000256" key="1">
    <source>
        <dbReference type="ARBA" id="ARBA00005771"/>
    </source>
</evidence>
<evidence type="ECO:0000313" key="5">
    <source>
        <dbReference type="Proteomes" id="UP001374579"/>
    </source>
</evidence>
<dbReference type="PANTHER" id="PTHR11783">
    <property type="entry name" value="SULFOTRANSFERASE SULT"/>
    <property type="match status" value="1"/>
</dbReference>
<protein>
    <recommendedName>
        <fullName evidence="3">Sulfotransferase domain-containing protein</fullName>
    </recommendedName>
</protein>
<dbReference type="Gene3D" id="3.40.50.300">
    <property type="entry name" value="P-loop containing nucleotide triphosphate hydrolases"/>
    <property type="match status" value="1"/>
</dbReference>
<dbReference type="EMBL" id="JBAMIC010000014">
    <property type="protein sequence ID" value="KAK7095855.1"/>
    <property type="molecule type" value="Genomic_DNA"/>
</dbReference>
<comment type="caution">
    <text evidence="4">The sequence shown here is derived from an EMBL/GenBank/DDBJ whole genome shotgun (WGS) entry which is preliminary data.</text>
</comment>
<organism evidence="4 5">
    <name type="scientific">Littorina saxatilis</name>
    <dbReference type="NCBI Taxonomy" id="31220"/>
    <lineage>
        <taxon>Eukaryota</taxon>
        <taxon>Metazoa</taxon>
        <taxon>Spiralia</taxon>
        <taxon>Lophotrochozoa</taxon>
        <taxon>Mollusca</taxon>
        <taxon>Gastropoda</taxon>
        <taxon>Caenogastropoda</taxon>
        <taxon>Littorinimorpha</taxon>
        <taxon>Littorinoidea</taxon>
        <taxon>Littorinidae</taxon>
        <taxon>Littorina</taxon>
    </lineage>
</organism>
<gene>
    <name evidence="4" type="ORF">V1264_005216</name>
</gene>
<keyword evidence="5" id="KW-1185">Reference proteome</keyword>
<dbReference type="InterPro" id="IPR027417">
    <property type="entry name" value="P-loop_NTPase"/>
</dbReference>
<dbReference type="AlphaFoldDB" id="A0AAN9G6P3"/>
<evidence type="ECO:0000313" key="4">
    <source>
        <dbReference type="EMBL" id="KAK7095855.1"/>
    </source>
</evidence>
<dbReference type="SUPFAM" id="SSF52540">
    <property type="entry name" value="P-loop containing nucleoside triphosphate hydrolases"/>
    <property type="match status" value="1"/>
</dbReference>
<feature type="domain" description="Sulfotransferase" evidence="3">
    <location>
        <begin position="42"/>
        <end position="276"/>
    </location>
</feature>
<name>A0AAN9G6P3_9CAEN</name>
<accession>A0AAN9G6P3</accession>